<keyword evidence="4" id="KW-0378">Hydrolase</keyword>
<feature type="domain" description="Helicase ATP-binding" evidence="8">
    <location>
        <begin position="79"/>
        <end position="242"/>
    </location>
</feature>
<evidence type="ECO:0000313" key="10">
    <source>
        <dbReference type="EMBL" id="AEP29821.1"/>
    </source>
</evidence>
<evidence type="ECO:0000256" key="2">
    <source>
        <dbReference type="ARBA" id="ARBA00012552"/>
    </source>
</evidence>
<feature type="domain" description="Helicase C-terminal" evidence="9">
    <location>
        <begin position="272"/>
        <end position="439"/>
    </location>
</feature>
<dbReference type="SMART" id="SM00382">
    <property type="entry name" value="AAA"/>
    <property type="match status" value="1"/>
</dbReference>
<evidence type="ECO:0000256" key="4">
    <source>
        <dbReference type="ARBA" id="ARBA00022801"/>
    </source>
</evidence>
<name>G4QLF4_GLANF</name>
<dbReference type="InterPro" id="IPR011709">
    <property type="entry name" value="DEAD-box_helicase_OB_fold"/>
</dbReference>
<dbReference type="PANTHER" id="PTHR18934:SF99">
    <property type="entry name" value="ATP-DEPENDENT RNA HELICASE DHX37-RELATED"/>
    <property type="match status" value="1"/>
</dbReference>
<dbReference type="CDD" id="cd17989">
    <property type="entry name" value="DEXHc_HrpA"/>
    <property type="match status" value="1"/>
</dbReference>
<dbReference type="GO" id="GO:0003723">
    <property type="term" value="F:RNA binding"/>
    <property type="evidence" value="ECO:0007669"/>
    <property type="project" value="TreeGrafter"/>
</dbReference>
<gene>
    <name evidence="10" type="primary">hrpA</name>
    <name evidence="10" type="ordered locus">GNIT_1705</name>
</gene>
<accession>G4QLF4</accession>
<dbReference type="HOGENOM" id="CLU_001832_3_3_6"/>
<dbReference type="Proteomes" id="UP000009282">
    <property type="component" value="Chromosome"/>
</dbReference>
<dbReference type="FunFam" id="3.40.50.300:FF:000439">
    <property type="entry name" value="ATP-dependent RNA helicase HrpA"/>
    <property type="match status" value="1"/>
</dbReference>
<evidence type="ECO:0000256" key="7">
    <source>
        <dbReference type="ARBA" id="ARBA00047984"/>
    </source>
</evidence>
<dbReference type="EMBL" id="CP003060">
    <property type="protein sequence ID" value="AEP29821.1"/>
    <property type="molecule type" value="Genomic_DNA"/>
</dbReference>
<dbReference type="Pfam" id="PF00270">
    <property type="entry name" value="DEAD"/>
    <property type="match status" value="1"/>
</dbReference>
<dbReference type="CDD" id="cd18791">
    <property type="entry name" value="SF2_C_RHA"/>
    <property type="match status" value="1"/>
</dbReference>
<dbReference type="NCBIfam" id="NF008348">
    <property type="entry name" value="PRK11131.1"/>
    <property type="match status" value="1"/>
</dbReference>
<evidence type="ECO:0000256" key="1">
    <source>
        <dbReference type="ARBA" id="ARBA00008792"/>
    </source>
</evidence>
<dbReference type="GO" id="GO:0016787">
    <property type="term" value="F:hydrolase activity"/>
    <property type="evidence" value="ECO:0007669"/>
    <property type="project" value="UniProtKB-KW"/>
</dbReference>
<proteinExistence type="inferred from homology"/>
<dbReference type="InterPro" id="IPR027417">
    <property type="entry name" value="P-loop_NTPase"/>
</dbReference>
<dbReference type="GO" id="GO:0003724">
    <property type="term" value="F:RNA helicase activity"/>
    <property type="evidence" value="ECO:0007669"/>
    <property type="project" value="UniProtKB-EC"/>
</dbReference>
<evidence type="ECO:0000259" key="8">
    <source>
        <dbReference type="PROSITE" id="PS51192"/>
    </source>
</evidence>
<dbReference type="InterPro" id="IPR007502">
    <property type="entry name" value="Helicase-assoc_dom"/>
</dbReference>
<dbReference type="eggNOG" id="COG1643">
    <property type="taxonomic scope" value="Bacteria"/>
</dbReference>
<dbReference type="SMART" id="SM00490">
    <property type="entry name" value="HELICc"/>
    <property type="match status" value="1"/>
</dbReference>
<reference evidence="10 11" key="1">
    <citation type="journal article" date="2011" name="J. Bacteriol.">
        <title>Complete genome sequence of seawater bacterium Glaciecola nitratireducens FR1064T.</title>
        <authorList>
            <person name="Bian F."/>
            <person name="Qin Q.L."/>
            <person name="Xie B.B."/>
            <person name="Shu Y.L."/>
            <person name="Zhang X.Y."/>
            <person name="Yu Y."/>
            <person name="Chen B."/>
            <person name="Chen X.L."/>
            <person name="Zhou B.C."/>
            <person name="Zhang Y.Z."/>
        </authorList>
    </citation>
    <scope>NUCLEOTIDE SEQUENCE [LARGE SCALE GENOMIC DNA]</scope>
    <source>
        <strain evidence="11">JCM 12485 / KCTC 12276 / FR1064</strain>
    </source>
</reference>
<evidence type="ECO:0000259" key="9">
    <source>
        <dbReference type="PROSITE" id="PS51194"/>
    </source>
</evidence>
<sequence length="1299" mass="148306">MQFKLNNALEKCLLKDRFPLKRQYQRLEKLPDGDEKLVAFEQFLLRVDQSQEAREGRRNAMPTIEYPDLPVSDKREDIKFAIDNNQVVIIAGETGSGKTTQIPKMCLELGRGIDGFIGHTQPRRLAARSVASRIAEELNSEIGQEVGFKVRFSDNVSENSHIKLMTDGILLAEIQQDKYLNQYDTIIIDEAHERSLNIDFLLGYFKQLLPKRKDLKLIITSATIDPERFSKHFFDAPIIQVSGRTYPVEIRYHEPATAKDSDGDEEQDQTTAICEAVDELFREKPGDILIFLSGERDIRDTQDALLKRQYRNTEIVPLYARLSAAEQNRIFQSHTGRRIVLATNVAETSLTVPGIKYVIDPGLVRMSRYSHKSKVQRLPIEAISQASANQRAGRCGRVSDGICIRLYSEQDFLARPEFTDPEIIRTHLSSVILQMLALGLGEVSNFPFIQPPDNKNVNDGMKLLEELQAIERRQNRYVLTQLGRKIARLPVDPRYARMVVEAGGRDCAREVMIITAGLSIQDPRERPQDKKQAADEKHSEFVNAESDFMSLLNLWNEFSSYQKTLSNSQLRKWCKQYFVHYLRMREWQDIVSQMKKSLVEIGFRLNSNEPSYEAIHTAIATGLLSQVGFKDKDREYLGSRNTRFMIFPGSGLSKANPKWLLAAELVETSKLFARNVAKVDPKWLEPISQHLVNKQYSEPHWSKKKGAVHAYATVNLFGLPIVNKRLENYSLVDPVVCRDIFIREALVNGQTNLNYAFLRKNQSLIEEIEILEHKSRRRDLLIDEDDLCDFYSEKLPADICNEVKFKKWWQITASKSPDLLDFSIQALLKKDASGINKIDFPDEWKQGNLRLPLHYIFEPNEANDGVNMEIPLPILNQLVDIGFDWLVPGFQHELIVSLIKSLPKKLRRNFVPAPDFAHACLTEIQAIDKNGVPQTIAQAVARKLHRMTGVPVSAEDFADAELPNHLQFNFVVVDDKGVALTKGKSLLQVQDQLKGKVKETLESVATPELERQNLETWDFDSLPIAFEQKHAGFQIKAYPALVKKSSKVDIVLFDNQQEAETSHRLGVYQLIKNTVPSPLKFLQQKLPNKAKLSLYFNPFGQINILIDDIILAAIDQLVREFEKNSASSIRDKADFEKACDIVRENINDLALQIAQKIEKGLTIAHAIQKQCKGNIPLNLLTNIGAIKSQLSLLVYKGFVFDFGYARLDDWNRYVVALSQRFDKLKVDTNRDRLNQIDVDKAVGKYQEVLTKLQKSGSDLQPLEEVKWMIEEFKVSLFAQQLGTSMPISLKRISNRLNEF</sequence>
<dbReference type="Pfam" id="PF00271">
    <property type="entry name" value="Helicase_C"/>
    <property type="match status" value="1"/>
</dbReference>
<dbReference type="SUPFAM" id="SSF52540">
    <property type="entry name" value="P-loop containing nucleoside triphosphate hydrolases"/>
    <property type="match status" value="1"/>
</dbReference>
<dbReference type="PANTHER" id="PTHR18934">
    <property type="entry name" value="ATP-DEPENDENT RNA HELICASE"/>
    <property type="match status" value="1"/>
</dbReference>
<organism evidence="10 11">
    <name type="scientific">Glaciecola nitratireducens (strain JCM 12485 / KCTC 12276 / FR1064)</name>
    <dbReference type="NCBI Taxonomy" id="1085623"/>
    <lineage>
        <taxon>Bacteria</taxon>
        <taxon>Pseudomonadati</taxon>
        <taxon>Pseudomonadota</taxon>
        <taxon>Gammaproteobacteria</taxon>
        <taxon>Alteromonadales</taxon>
        <taxon>Alteromonadaceae</taxon>
        <taxon>Brumicola</taxon>
    </lineage>
</organism>
<comment type="catalytic activity">
    <reaction evidence="7">
        <text>ATP + H2O = ADP + phosphate + H(+)</text>
        <dbReference type="Rhea" id="RHEA:13065"/>
        <dbReference type="ChEBI" id="CHEBI:15377"/>
        <dbReference type="ChEBI" id="CHEBI:15378"/>
        <dbReference type="ChEBI" id="CHEBI:30616"/>
        <dbReference type="ChEBI" id="CHEBI:43474"/>
        <dbReference type="ChEBI" id="CHEBI:456216"/>
        <dbReference type="EC" id="3.6.4.13"/>
    </reaction>
</comment>
<keyword evidence="3" id="KW-0547">Nucleotide-binding</keyword>
<dbReference type="InterPro" id="IPR001650">
    <property type="entry name" value="Helicase_C-like"/>
</dbReference>
<dbReference type="Gene3D" id="1.20.120.1080">
    <property type="match status" value="1"/>
</dbReference>
<evidence type="ECO:0000256" key="3">
    <source>
        <dbReference type="ARBA" id="ARBA00022741"/>
    </source>
</evidence>
<dbReference type="Gene3D" id="3.40.50.300">
    <property type="entry name" value="P-loop containing nucleotide triphosphate hydrolases"/>
    <property type="match status" value="2"/>
</dbReference>
<dbReference type="GO" id="GO:0005524">
    <property type="term" value="F:ATP binding"/>
    <property type="evidence" value="ECO:0007669"/>
    <property type="project" value="UniProtKB-KW"/>
</dbReference>
<dbReference type="Pfam" id="PF11898">
    <property type="entry name" value="DUF3418"/>
    <property type="match status" value="1"/>
</dbReference>
<dbReference type="Pfam" id="PF07717">
    <property type="entry name" value="OB_NTP_bind"/>
    <property type="match status" value="1"/>
</dbReference>
<dbReference type="RefSeq" id="WP_014108695.1">
    <property type="nucleotide sequence ID" value="NC_016041.1"/>
</dbReference>
<protein>
    <recommendedName>
        <fullName evidence="2">RNA helicase</fullName>
        <ecNumber evidence="2">3.6.4.13</ecNumber>
    </recommendedName>
</protein>
<dbReference type="InterPro" id="IPR010222">
    <property type="entry name" value="RNA_helicase_HrpA"/>
</dbReference>
<dbReference type="InterPro" id="IPR011545">
    <property type="entry name" value="DEAD/DEAH_box_helicase_dom"/>
</dbReference>
<dbReference type="NCBIfam" id="TIGR01967">
    <property type="entry name" value="DEAH_box_HrpA"/>
    <property type="match status" value="1"/>
</dbReference>
<dbReference type="FunFam" id="1.20.120.1080:FF:000005">
    <property type="entry name" value="ATP-dependent helicase HrpA"/>
    <property type="match status" value="1"/>
</dbReference>
<dbReference type="OrthoDB" id="9805617at2"/>
<dbReference type="InterPro" id="IPR024590">
    <property type="entry name" value="HrpA_C"/>
</dbReference>
<dbReference type="EC" id="3.6.4.13" evidence="2"/>
<dbReference type="STRING" id="1085623.GNIT_1705"/>
<keyword evidence="11" id="KW-1185">Reference proteome</keyword>
<dbReference type="InterPro" id="IPR003593">
    <property type="entry name" value="AAA+_ATPase"/>
</dbReference>
<dbReference type="SMART" id="SM00847">
    <property type="entry name" value="HA2"/>
    <property type="match status" value="1"/>
</dbReference>
<dbReference type="FunFam" id="3.40.50.300:FF:000575">
    <property type="entry name" value="ATP-dependent helicase hrpA"/>
    <property type="match status" value="1"/>
</dbReference>
<dbReference type="SMART" id="SM00487">
    <property type="entry name" value="DEXDc"/>
    <property type="match status" value="1"/>
</dbReference>
<dbReference type="PROSITE" id="PS51192">
    <property type="entry name" value="HELICASE_ATP_BIND_1"/>
    <property type="match status" value="1"/>
</dbReference>
<evidence type="ECO:0000256" key="5">
    <source>
        <dbReference type="ARBA" id="ARBA00022806"/>
    </source>
</evidence>
<dbReference type="Pfam" id="PF21010">
    <property type="entry name" value="HA2_C"/>
    <property type="match status" value="1"/>
</dbReference>
<dbReference type="KEGG" id="gni:GNIT_1705"/>
<evidence type="ECO:0000256" key="6">
    <source>
        <dbReference type="ARBA" id="ARBA00022840"/>
    </source>
</evidence>
<evidence type="ECO:0000313" key="11">
    <source>
        <dbReference type="Proteomes" id="UP000009282"/>
    </source>
</evidence>
<comment type="similarity">
    <text evidence="1">Belongs to the DEAD box helicase family. DEAH subfamily.</text>
</comment>
<dbReference type="InterPro" id="IPR014001">
    <property type="entry name" value="Helicase_ATP-bd"/>
</dbReference>
<keyword evidence="5 10" id="KW-0347">Helicase</keyword>
<keyword evidence="6" id="KW-0067">ATP-binding</keyword>
<dbReference type="PROSITE" id="PS51194">
    <property type="entry name" value="HELICASE_CTER"/>
    <property type="match status" value="1"/>
</dbReference>